<dbReference type="Proteomes" id="UP001304071">
    <property type="component" value="Chromosome 1"/>
</dbReference>
<dbReference type="RefSeq" id="WP_261893372.1">
    <property type="nucleotide sequence ID" value="NZ_AP024895.1"/>
</dbReference>
<organism evidence="1 2">
    <name type="scientific">Vibrio porteresiae DSM 19223</name>
    <dbReference type="NCBI Taxonomy" id="1123496"/>
    <lineage>
        <taxon>Bacteria</taxon>
        <taxon>Pseudomonadati</taxon>
        <taxon>Pseudomonadota</taxon>
        <taxon>Gammaproteobacteria</taxon>
        <taxon>Vibrionales</taxon>
        <taxon>Vibrionaceae</taxon>
        <taxon>Vibrio</taxon>
    </lineage>
</organism>
<reference evidence="1 2" key="1">
    <citation type="submission" date="2023-11" db="EMBL/GenBank/DDBJ databases">
        <title>Plant-associative lifestyle of Vibrio porteresiae and its evolutionary dynamics.</title>
        <authorList>
            <person name="Rameshkumar N."/>
            <person name="Kirti K."/>
        </authorList>
    </citation>
    <scope>NUCLEOTIDE SEQUENCE [LARGE SCALE GENOMIC DNA]</scope>
    <source>
        <strain evidence="1 2">MSSRF30</strain>
    </source>
</reference>
<dbReference type="EMBL" id="CP138203">
    <property type="protein sequence ID" value="WPC73497.1"/>
    <property type="molecule type" value="Genomic_DNA"/>
</dbReference>
<evidence type="ECO:0000313" key="2">
    <source>
        <dbReference type="Proteomes" id="UP001304071"/>
    </source>
</evidence>
<protein>
    <submittedName>
        <fullName evidence="1">Type III secretion protein HrpF</fullName>
    </submittedName>
</protein>
<accession>A0ABZ0QAL1</accession>
<gene>
    <name evidence="1" type="ORF">R8Z52_15465</name>
</gene>
<keyword evidence="2" id="KW-1185">Reference proteome</keyword>
<proteinExistence type="predicted"/>
<dbReference type="Pfam" id="PF06266">
    <property type="entry name" value="HrpF"/>
    <property type="match status" value="1"/>
</dbReference>
<evidence type="ECO:0000313" key="1">
    <source>
        <dbReference type="EMBL" id="WPC73497.1"/>
    </source>
</evidence>
<sequence length="73" mass="8387">MPSVESVRHRLDTQFERTQNNMDKLVTNLDNASLDDIYAFNSAMRQNATASWAVNQELQVKHNLAKAIINEIR</sequence>
<name>A0ABZ0QAL1_9VIBR</name>
<dbReference type="InterPro" id="IPR009371">
    <property type="entry name" value="T3SS_HrpF"/>
</dbReference>